<feature type="domain" description="DUF7088" evidence="3">
    <location>
        <begin position="34"/>
        <end position="136"/>
    </location>
</feature>
<reference evidence="4 5" key="1">
    <citation type="submission" date="2016-01" db="EMBL/GenBank/DDBJ databases">
        <authorList>
            <person name="McClelland M."/>
            <person name="Jain A."/>
            <person name="Saraogi P."/>
            <person name="Mendelson R."/>
            <person name="Westerman R."/>
            <person name="SanMiguel P."/>
            <person name="Csonka L."/>
        </authorList>
    </citation>
    <scope>NUCLEOTIDE SEQUENCE [LARGE SCALE GENOMIC DNA]</scope>
    <source>
        <strain evidence="4 5">R-53146</strain>
    </source>
</reference>
<dbReference type="NCBIfam" id="TIGR03521">
    <property type="entry name" value="GldG"/>
    <property type="match status" value="1"/>
</dbReference>
<evidence type="ECO:0000256" key="1">
    <source>
        <dbReference type="SAM" id="Phobius"/>
    </source>
</evidence>
<dbReference type="Pfam" id="PF23357">
    <property type="entry name" value="DUF7088"/>
    <property type="match status" value="1"/>
</dbReference>
<dbReference type="RefSeq" id="WP_055425283.1">
    <property type="nucleotide sequence ID" value="NZ_FCOR01000005.1"/>
</dbReference>
<dbReference type="InterPro" id="IPR055396">
    <property type="entry name" value="DUF7088"/>
</dbReference>
<dbReference type="Pfam" id="PF09822">
    <property type="entry name" value="ABC_transp_aux"/>
    <property type="match status" value="1"/>
</dbReference>
<feature type="transmembrane region" description="Helical" evidence="1">
    <location>
        <begin position="527"/>
        <end position="550"/>
    </location>
</feature>
<accession>A0A0X3ALL7</accession>
<keyword evidence="1" id="KW-0812">Transmembrane</keyword>
<feature type="domain" description="ABC-type uncharacterised transport system" evidence="2">
    <location>
        <begin position="184"/>
        <end position="493"/>
    </location>
</feature>
<keyword evidence="1" id="KW-0472">Membrane</keyword>
<dbReference type="STRING" id="1586267.GCA_001418685_00908"/>
<evidence type="ECO:0000259" key="3">
    <source>
        <dbReference type="Pfam" id="PF23357"/>
    </source>
</evidence>
<dbReference type="InterPro" id="IPR019863">
    <property type="entry name" value="Motility-assoc_ABC-rel_GldG"/>
</dbReference>
<dbReference type="AlphaFoldDB" id="A0A0X3ALL7"/>
<organism evidence="4 5">
    <name type="scientific">Apibacter mensalis</name>
    <dbReference type="NCBI Taxonomy" id="1586267"/>
    <lineage>
        <taxon>Bacteria</taxon>
        <taxon>Pseudomonadati</taxon>
        <taxon>Bacteroidota</taxon>
        <taxon>Flavobacteriia</taxon>
        <taxon>Flavobacteriales</taxon>
        <taxon>Weeksellaceae</taxon>
        <taxon>Apibacter</taxon>
    </lineage>
</organism>
<evidence type="ECO:0000313" key="4">
    <source>
        <dbReference type="EMBL" id="CVK16069.1"/>
    </source>
</evidence>
<evidence type="ECO:0000259" key="2">
    <source>
        <dbReference type="Pfam" id="PF09822"/>
    </source>
</evidence>
<dbReference type="EMBL" id="FCOR01000005">
    <property type="protein sequence ID" value="CVK16069.1"/>
    <property type="molecule type" value="Genomic_DNA"/>
</dbReference>
<dbReference type="OrthoDB" id="9777219at2"/>
<gene>
    <name evidence="4" type="ORF">Ga0061079_10523</name>
</gene>
<evidence type="ECO:0000313" key="5">
    <source>
        <dbReference type="Proteomes" id="UP000182761"/>
    </source>
</evidence>
<keyword evidence="1" id="KW-1133">Transmembrane helix</keyword>
<sequence length="557" mass="63098">MKFFKKINISLVTLLIGGLFLAIGSIYKRLDLTSDKRYTLTENTRQLLQKIDAPMDIDVYLEGDFPADFKQLQSETLSLLDEFKRINSNINYQLVDPIKEKLSQDTLQAMGMSPSALRVEKDGVSSQIILFPYATIKYKGFGHTVPLIISQTGVTGDEQMAKSIENLEYGFISAVDKLSNERLKNVGILVNQKELNRLEMFSLANRIIQNYNFGPIFPKDSQTLTLQDLPTLKKYEAILIAKPRKAFTDEEKITIDQYIMNGGKTLWAIDQVNAEMDTLLKSSKILAYPYELNLTDLLFSYGIRINSGIIKDIKNPTYINLQVGEVQGNAQNARVPWVYFPMGFSLNNHPITKNINPVSFQFPTSIDTLDTPGIKKTILYQSSPYTGLQGVPSYISLEEAKISVRDSIYRNVFNKGSKIIAVLLEGKFTSAYKDRIESKGIKNFVNQSKNNKMIVISDGDIARNQVIKGQPLPLGFDYSTGITYGNEEFLINALDYLLDDHGLMLLRNRTVQMRMLNKPLIAQDKSYWQWLNLCVPIILVSIVGGLFIFVRRKKFSS</sequence>
<protein>
    <submittedName>
        <fullName evidence="4">Gliding-associated putative ABC transporter substrate-binding component GldG</fullName>
    </submittedName>
</protein>
<name>A0A0X3ALL7_9FLAO</name>
<proteinExistence type="predicted"/>
<keyword evidence="5" id="KW-1185">Reference proteome</keyword>
<dbReference type="InterPro" id="IPR019196">
    <property type="entry name" value="ABC_transp_unknown"/>
</dbReference>
<dbReference type="Proteomes" id="UP000182761">
    <property type="component" value="Unassembled WGS sequence"/>
</dbReference>